<comment type="subcellular location">
    <subcellularLocation>
        <location evidence="1">Nucleus</location>
    </subcellularLocation>
</comment>
<proteinExistence type="predicted"/>
<dbReference type="PANTHER" id="PTHR28256">
    <property type="entry name" value="RIBONUCLEASES P/MRP PROTEIN SUBUNIT POP7"/>
    <property type="match status" value="1"/>
</dbReference>
<dbReference type="InterPro" id="IPR014612">
    <property type="entry name" value="Pop7/Rpp20"/>
</dbReference>
<keyword evidence="2" id="KW-0819">tRNA processing</keyword>
<evidence type="ECO:0000313" key="5">
    <source>
        <dbReference type="EMBL" id="KAL0633903.1"/>
    </source>
</evidence>
<feature type="compositionally biased region" description="Basic residues" evidence="4">
    <location>
        <begin position="132"/>
        <end position="141"/>
    </location>
</feature>
<dbReference type="InterPro" id="IPR036882">
    <property type="entry name" value="Alba-like_dom_sf"/>
</dbReference>
<organism evidence="5 6">
    <name type="scientific">Discina gigas</name>
    <dbReference type="NCBI Taxonomy" id="1032678"/>
    <lineage>
        <taxon>Eukaryota</taxon>
        <taxon>Fungi</taxon>
        <taxon>Dikarya</taxon>
        <taxon>Ascomycota</taxon>
        <taxon>Pezizomycotina</taxon>
        <taxon>Pezizomycetes</taxon>
        <taxon>Pezizales</taxon>
        <taxon>Discinaceae</taxon>
        <taxon>Discina</taxon>
    </lineage>
</organism>
<evidence type="ECO:0000256" key="4">
    <source>
        <dbReference type="SAM" id="MobiDB-lite"/>
    </source>
</evidence>
<dbReference type="InterPro" id="IPR020241">
    <property type="entry name" value="RNase_P/MRP_Pop7_fungi"/>
</dbReference>
<evidence type="ECO:0000256" key="2">
    <source>
        <dbReference type="ARBA" id="ARBA00022694"/>
    </source>
</evidence>
<gene>
    <name evidence="5" type="ORF">Q9L58_007206</name>
</gene>
<accession>A0ABR3GDH2</accession>
<dbReference type="PANTHER" id="PTHR28256:SF1">
    <property type="entry name" value="RIBONUCLEASES P_MRP PROTEIN SUBUNIT POP7"/>
    <property type="match status" value="1"/>
</dbReference>
<name>A0ABR3GDH2_9PEZI</name>
<comment type="caution">
    <text evidence="5">The sequence shown here is derived from an EMBL/GenBank/DDBJ whole genome shotgun (WGS) entry which is preliminary data.</text>
</comment>
<reference evidence="5 6" key="1">
    <citation type="submission" date="2024-02" db="EMBL/GenBank/DDBJ databases">
        <title>Discinaceae phylogenomics.</title>
        <authorList>
            <person name="Dirks A.C."/>
            <person name="James T.Y."/>
        </authorList>
    </citation>
    <scope>NUCLEOTIDE SEQUENCE [LARGE SCALE GENOMIC DNA]</scope>
    <source>
        <strain evidence="5 6">ACD0624</strain>
    </source>
</reference>
<protein>
    <submittedName>
        <fullName evidence="5">Uncharacterized protein</fullName>
    </submittedName>
</protein>
<evidence type="ECO:0000256" key="1">
    <source>
        <dbReference type="ARBA" id="ARBA00004123"/>
    </source>
</evidence>
<feature type="region of interest" description="Disordered" evidence="4">
    <location>
        <begin position="1"/>
        <end position="25"/>
    </location>
</feature>
<keyword evidence="3" id="KW-0539">Nucleus</keyword>
<dbReference type="Gene3D" id="3.30.110.20">
    <property type="entry name" value="Alba-like domain"/>
    <property type="match status" value="1"/>
</dbReference>
<sequence>MASSSKIQLPPNKRLQKRPLLHPPIHAPGYTSQERIIYISASTPVISAVKRVETLLGCNPKTRGKAIEEAEEVTLKATGRAITRALEIGCYFMDQGGERVVVRTGTVEVVDDVVEKVDWGGGGGEAVAGKQKNPKKGRKSKKGEETEGLGDVEMRDGEEIFMKTRKTSMVEIIISPTTVN</sequence>
<dbReference type="Proteomes" id="UP001447188">
    <property type="component" value="Unassembled WGS sequence"/>
</dbReference>
<dbReference type="SUPFAM" id="SSF82704">
    <property type="entry name" value="AlbA-like"/>
    <property type="match status" value="1"/>
</dbReference>
<dbReference type="Pfam" id="PF12328">
    <property type="entry name" value="Rpp20"/>
    <property type="match status" value="1"/>
</dbReference>
<keyword evidence="6" id="KW-1185">Reference proteome</keyword>
<feature type="region of interest" description="Disordered" evidence="4">
    <location>
        <begin position="121"/>
        <end position="153"/>
    </location>
</feature>
<evidence type="ECO:0000313" key="6">
    <source>
        <dbReference type="Proteomes" id="UP001447188"/>
    </source>
</evidence>
<dbReference type="EMBL" id="JBBBZM010000110">
    <property type="protein sequence ID" value="KAL0633903.1"/>
    <property type="molecule type" value="Genomic_DNA"/>
</dbReference>
<evidence type="ECO:0000256" key="3">
    <source>
        <dbReference type="ARBA" id="ARBA00023242"/>
    </source>
</evidence>